<dbReference type="Proteomes" id="UP000470082">
    <property type="component" value="Unassembled WGS sequence"/>
</dbReference>
<feature type="coiled-coil region" evidence="1">
    <location>
        <begin position="12"/>
        <end position="39"/>
    </location>
</feature>
<evidence type="ECO:0000313" key="3">
    <source>
        <dbReference type="Proteomes" id="UP000470082"/>
    </source>
</evidence>
<evidence type="ECO:0000256" key="1">
    <source>
        <dbReference type="SAM" id="Coils"/>
    </source>
</evidence>
<keyword evidence="1" id="KW-0175">Coiled coil</keyword>
<sequence>MAVDYNDEMFEEQDLGADINEKEKLIEEAESLKDETNWNEANRKANQLKKRWRKIPFYESLQEEDLKERFEKALDVVYEMRNEVFKKSQEIKTNLIQQAKDLSLSEEWNKTTQKLNELMDEWKKAGNAGDKDDELWKQFNEARQVFYDRKRKNWEEMNKKFEQARQIKETLINQAKELQNSEQWKKTSQKLNDLMDQWKAAGNAGKEYENALWNDFNAARQVFYDRRSVFYEELHKKQEISYEQKMALVNQAKQIVATNEFTKENTETMKELSAEWKKIGSCGKEKENTIWKEFRSINDEYFDGLTKFNEQKHQDWKKRMIDTRDYKKSQIENQKRQIARLQQDTLGLISEEQTRAIEQQIADKEEFIQKLEAEVADIDKKIGE</sequence>
<evidence type="ECO:0000313" key="2">
    <source>
        <dbReference type="EMBL" id="MSS01971.1"/>
    </source>
</evidence>
<keyword evidence="3" id="KW-1185">Reference proteome</keyword>
<name>A0A7X2T4L4_9FIRM</name>
<dbReference type="InterPro" id="IPR007139">
    <property type="entry name" value="DUF349"/>
</dbReference>
<comment type="caution">
    <text evidence="2">The sequence shown here is derived from an EMBL/GenBank/DDBJ whole genome shotgun (WGS) entry which is preliminary data.</text>
</comment>
<gene>
    <name evidence="2" type="ORF">FYJ50_07685</name>
</gene>
<feature type="coiled-coil region" evidence="1">
    <location>
        <begin position="324"/>
        <end position="381"/>
    </location>
</feature>
<dbReference type="AlphaFoldDB" id="A0A7X2T4L4"/>
<dbReference type="RefSeq" id="WP_154460738.1">
    <property type="nucleotide sequence ID" value="NZ_JAQYTQ010000016.1"/>
</dbReference>
<protein>
    <submittedName>
        <fullName evidence="2">DUF349 domain-containing protein</fullName>
    </submittedName>
</protein>
<dbReference type="Pfam" id="PF03993">
    <property type="entry name" value="DUF349"/>
    <property type="match status" value="4"/>
</dbReference>
<reference evidence="2 3" key="1">
    <citation type="submission" date="2019-08" db="EMBL/GenBank/DDBJ databases">
        <title>In-depth cultivation of the pig gut microbiome towards novel bacterial diversity and tailored functional studies.</title>
        <authorList>
            <person name="Wylensek D."/>
            <person name="Hitch T.C.A."/>
            <person name="Clavel T."/>
        </authorList>
    </citation>
    <scope>NUCLEOTIDE SEQUENCE [LARGE SCALE GENOMIC DNA]</scope>
    <source>
        <strain evidence="2 3">LKV-178-WT-2G</strain>
    </source>
</reference>
<accession>A0A7X2T4L4</accession>
<organism evidence="2 3">
    <name type="scientific">Floccifex porci</name>
    <dbReference type="NCBI Taxonomy" id="2606629"/>
    <lineage>
        <taxon>Bacteria</taxon>
        <taxon>Bacillati</taxon>
        <taxon>Bacillota</taxon>
        <taxon>Erysipelotrichia</taxon>
        <taxon>Erysipelotrichales</taxon>
        <taxon>Erysipelotrichaceae</taxon>
        <taxon>Floccifex</taxon>
    </lineage>
</organism>
<dbReference type="EMBL" id="VUMM01000016">
    <property type="protein sequence ID" value="MSS01971.1"/>
    <property type="molecule type" value="Genomic_DNA"/>
</dbReference>
<proteinExistence type="predicted"/>